<keyword evidence="4" id="KW-1185">Reference proteome</keyword>
<dbReference type="InterPro" id="IPR027417">
    <property type="entry name" value="P-loop_NTPase"/>
</dbReference>
<proteinExistence type="predicted"/>
<name>A0A7X2NRH1_9FIRM</name>
<evidence type="ECO:0000259" key="1">
    <source>
        <dbReference type="Pfam" id="PF13173"/>
    </source>
</evidence>
<dbReference type="SUPFAM" id="SSF52540">
    <property type="entry name" value="P-loop containing nucleoside triphosphate hydrolases"/>
    <property type="match status" value="1"/>
</dbReference>
<accession>A0A7X2NRH1</accession>
<dbReference type="PANTHER" id="PTHR33295:SF7">
    <property type="entry name" value="ATPASE"/>
    <property type="match status" value="1"/>
</dbReference>
<evidence type="ECO:0000259" key="2">
    <source>
        <dbReference type="Pfam" id="PF13635"/>
    </source>
</evidence>
<keyword evidence="3" id="KW-0547">Nucleotide-binding</keyword>
<dbReference type="Gene3D" id="3.40.50.300">
    <property type="entry name" value="P-loop containing nucleotide triphosphate hydrolases"/>
    <property type="match status" value="1"/>
</dbReference>
<feature type="domain" description="DUF4143" evidence="2">
    <location>
        <begin position="226"/>
        <end position="393"/>
    </location>
</feature>
<evidence type="ECO:0000313" key="3">
    <source>
        <dbReference type="EMBL" id="MSS58227.1"/>
    </source>
</evidence>
<dbReference type="Pfam" id="PF13173">
    <property type="entry name" value="AAA_14"/>
    <property type="match status" value="1"/>
</dbReference>
<dbReference type="InterPro" id="IPR041682">
    <property type="entry name" value="AAA_14"/>
</dbReference>
<dbReference type="EMBL" id="VUMN01000008">
    <property type="protein sequence ID" value="MSS58227.1"/>
    <property type="molecule type" value="Genomic_DNA"/>
</dbReference>
<dbReference type="RefSeq" id="WP_154503904.1">
    <property type="nucleotide sequence ID" value="NZ_VUMN01000008.1"/>
</dbReference>
<comment type="caution">
    <text evidence="3">The sequence shown here is derived from an EMBL/GenBank/DDBJ whole genome shotgun (WGS) entry which is preliminary data.</text>
</comment>
<protein>
    <submittedName>
        <fullName evidence="3">ATP-binding protein</fullName>
    </submittedName>
</protein>
<dbReference type="InterPro" id="IPR025420">
    <property type="entry name" value="DUF4143"/>
</dbReference>
<reference evidence="3 4" key="1">
    <citation type="submission" date="2019-08" db="EMBL/GenBank/DDBJ databases">
        <title>In-depth cultivation of the pig gut microbiome towards novel bacterial diversity and tailored functional studies.</title>
        <authorList>
            <person name="Wylensek D."/>
            <person name="Hitch T.C.A."/>
            <person name="Clavel T."/>
        </authorList>
    </citation>
    <scope>NUCLEOTIDE SEQUENCE [LARGE SCALE GENOMIC DNA]</scope>
    <source>
        <strain evidence="3 4">Oil+RF-744-GAM-WT-6</strain>
    </source>
</reference>
<dbReference type="Proteomes" id="UP000461880">
    <property type="component" value="Unassembled WGS sequence"/>
</dbReference>
<dbReference type="AlphaFoldDB" id="A0A7X2NRH1"/>
<evidence type="ECO:0000313" key="4">
    <source>
        <dbReference type="Proteomes" id="UP000461880"/>
    </source>
</evidence>
<feature type="domain" description="AAA" evidence="1">
    <location>
        <begin position="22"/>
        <end position="155"/>
    </location>
</feature>
<gene>
    <name evidence="3" type="ORF">FYJ51_04835</name>
</gene>
<sequence>MKFKRKVYDQLLEWKNTWHGQYAVLLEGARRVGKTTIAEEFAKKEYQSYTLVDFSTASSELMDVFSDLNDLDMFFIRLQAVTHVTLIERNSVIIFDEVQLYPKARQAIKHLVKDGRYDYIETGSLISIRKNVKDILLPSEEMKINVYPMDYEEFMWAEGRTADVLKQMAGMKKPIGDSTNRKLMRDFHVYMAVGGMPQAVEAYLNAKNMEVVDRVKREIIRLYEDDIKKIDPSGRMSAMYRSIPSQLALKKKRFVITSATGKQKTNRDSERIFDLIDSKTVLPCWHADNPGESLTLSKDQDFFKLYLSDTGLFTTLLFDGGHGVSSDIYIKLLSDKIDTDLGYLYENVMAQMLTARGYDLYYYTWKKEKGRGYYEIDFLLSAGIKIIPFEVKSASIKNHSSIDAFCKKYSHFIADRYLISQKDIGNAEMLKLRPFFLVPFLTL</sequence>
<dbReference type="PANTHER" id="PTHR33295">
    <property type="entry name" value="ATPASE"/>
    <property type="match status" value="1"/>
</dbReference>
<organism evidence="3 4">
    <name type="scientific">Stecheria intestinalis</name>
    <dbReference type="NCBI Taxonomy" id="2606630"/>
    <lineage>
        <taxon>Bacteria</taxon>
        <taxon>Bacillati</taxon>
        <taxon>Bacillota</taxon>
        <taxon>Erysipelotrichia</taxon>
        <taxon>Erysipelotrichales</taxon>
        <taxon>Erysipelotrichaceae</taxon>
        <taxon>Stecheria</taxon>
    </lineage>
</organism>
<dbReference type="Pfam" id="PF13635">
    <property type="entry name" value="DUF4143"/>
    <property type="match status" value="1"/>
</dbReference>
<dbReference type="GO" id="GO:0005524">
    <property type="term" value="F:ATP binding"/>
    <property type="evidence" value="ECO:0007669"/>
    <property type="project" value="UniProtKB-KW"/>
</dbReference>
<keyword evidence="3" id="KW-0067">ATP-binding</keyword>